<evidence type="ECO:0000313" key="3">
    <source>
        <dbReference type="Proteomes" id="UP001178461"/>
    </source>
</evidence>
<name>A0AA35K7T3_9SAUR</name>
<sequence>MPPPPSGLPESSARLTKRPGLLESATTTTACLRSQYYGREHATSHTLRRFCGTALHPGGPLHAGRKERRAQEAPPSFLSASDAILQ</sequence>
<reference evidence="2" key="1">
    <citation type="submission" date="2022-12" db="EMBL/GenBank/DDBJ databases">
        <authorList>
            <person name="Alioto T."/>
            <person name="Alioto T."/>
            <person name="Gomez Garrido J."/>
        </authorList>
    </citation>
    <scope>NUCLEOTIDE SEQUENCE</scope>
</reference>
<gene>
    <name evidence="2" type="ORF">PODLI_1B018250</name>
</gene>
<evidence type="ECO:0000256" key="1">
    <source>
        <dbReference type="SAM" id="MobiDB-lite"/>
    </source>
</evidence>
<accession>A0AA35K7T3</accession>
<keyword evidence="3" id="KW-1185">Reference proteome</keyword>
<dbReference type="Proteomes" id="UP001178461">
    <property type="component" value="Chromosome 4"/>
</dbReference>
<feature type="region of interest" description="Disordered" evidence="1">
    <location>
        <begin position="55"/>
        <end position="86"/>
    </location>
</feature>
<protein>
    <submittedName>
        <fullName evidence="2">Uncharacterized protein</fullName>
    </submittedName>
</protein>
<organism evidence="2 3">
    <name type="scientific">Podarcis lilfordi</name>
    <name type="common">Lilford's wall lizard</name>
    <dbReference type="NCBI Taxonomy" id="74358"/>
    <lineage>
        <taxon>Eukaryota</taxon>
        <taxon>Metazoa</taxon>
        <taxon>Chordata</taxon>
        <taxon>Craniata</taxon>
        <taxon>Vertebrata</taxon>
        <taxon>Euteleostomi</taxon>
        <taxon>Lepidosauria</taxon>
        <taxon>Squamata</taxon>
        <taxon>Bifurcata</taxon>
        <taxon>Unidentata</taxon>
        <taxon>Episquamata</taxon>
        <taxon>Laterata</taxon>
        <taxon>Lacertibaenia</taxon>
        <taxon>Lacertidae</taxon>
        <taxon>Podarcis</taxon>
    </lineage>
</organism>
<evidence type="ECO:0000313" key="2">
    <source>
        <dbReference type="EMBL" id="CAI5773145.1"/>
    </source>
</evidence>
<feature type="region of interest" description="Disordered" evidence="1">
    <location>
        <begin position="1"/>
        <end position="22"/>
    </location>
</feature>
<dbReference type="EMBL" id="OX395129">
    <property type="protein sequence ID" value="CAI5773145.1"/>
    <property type="molecule type" value="Genomic_DNA"/>
</dbReference>
<proteinExistence type="predicted"/>
<dbReference type="AlphaFoldDB" id="A0AA35K7T3"/>